<dbReference type="RefSeq" id="WP_304385533.1">
    <property type="nucleotide sequence ID" value="NZ_JAUPBL010000058.1"/>
</dbReference>
<evidence type="ECO:0000256" key="1">
    <source>
        <dbReference type="SAM" id="Coils"/>
    </source>
</evidence>
<protein>
    <submittedName>
        <fullName evidence="2">Helix-turn-helix domain-containing protein</fullName>
    </submittedName>
</protein>
<keyword evidence="1" id="KW-0175">Coiled coil</keyword>
<gene>
    <name evidence="2" type="ORF">Q5M86_10900</name>
</gene>
<dbReference type="Pfam" id="PF13730">
    <property type="entry name" value="HTH_36"/>
    <property type="match status" value="1"/>
</dbReference>
<reference evidence="2" key="1">
    <citation type="submission" date="2023-07" db="EMBL/GenBank/DDBJ databases">
        <title>Mucosal microbiota of week-old chicken and adult hens.</title>
        <authorList>
            <person name="Volf J."/>
            <person name="Karasova D."/>
            <person name="Crhanova M."/>
            <person name="Faldynova M."/>
            <person name="Prikrylova H."/>
            <person name="Zeman M."/>
            <person name="Babak V."/>
            <person name="Rajova J."/>
            <person name="Rychlik I."/>
        </authorList>
    </citation>
    <scope>NUCLEOTIDE SEQUENCE</scope>
    <source>
        <strain evidence="2">ET902</strain>
    </source>
</reference>
<evidence type="ECO:0000313" key="3">
    <source>
        <dbReference type="Proteomes" id="UP001175147"/>
    </source>
</evidence>
<proteinExistence type="predicted"/>
<accession>A0ABT8YZG4</accession>
<dbReference type="InterPro" id="IPR036388">
    <property type="entry name" value="WH-like_DNA-bd_sf"/>
</dbReference>
<evidence type="ECO:0000313" key="2">
    <source>
        <dbReference type="EMBL" id="MDO7021277.1"/>
    </source>
</evidence>
<feature type="coiled-coil region" evidence="1">
    <location>
        <begin position="246"/>
        <end position="278"/>
    </location>
</feature>
<name>A0ABT8YZG4_9SPIR</name>
<dbReference type="EMBL" id="JAUPBM010000170">
    <property type="protein sequence ID" value="MDO7021277.1"/>
    <property type="molecule type" value="Genomic_DNA"/>
</dbReference>
<dbReference type="Proteomes" id="UP001175147">
    <property type="component" value="Unassembled WGS sequence"/>
</dbReference>
<sequence>MNNDYKKSYYAVIPAEVRYDKRLKPLCRLLYAEITALTNDKGYCWASNAYFASLYSISSTTVSRYVSELKEYGYIKIHYDKKDNNTQKRKIYLNSLKNYKVSDNKVLSEKSNGYCQNNQESIDQTDKDNNKFNNKINNDMPPSEFDLFVKSLIEVFNRTTCSKAEKLSQIHCFKTRDKQRELIDIFNNRRYSWKDSIKYAELKIKDKNNITTLWLDFVSYLKIYLTKGDREQLIKRHYSEKELYERNQKLKEMELLKIQKEKEEREKLLEEEKRLGIDNMTEDEIIEFTKNRFKHLQRK</sequence>
<keyword evidence="3" id="KW-1185">Reference proteome</keyword>
<organism evidence="2 3">
    <name type="scientific">Brachyspira innocens</name>
    <dbReference type="NCBI Taxonomy" id="13264"/>
    <lineage>
        <taxon>Bacteria</taxon>
        <taxon>Pseudomonadati</taxon>
        <taxon>Spirochaetota</taxon>
        <taxon>Spirochaetia</taxon>
        <taxon>Brachyspirales</taxon>
        <taxon>Brachyspiraceae</taxon>
        <taxon>Brachyspira</taxon>
    </lineage>
</organism>
<comment type="caution">
    <text evidence="2">The sequence shown here is derived from an EMBL/GenBank/DDBJ whole genome shotgun (WGS) entry which is preliminary data.</text>
</comment>
<dbReference type="Gene3D" id="1.10.10.10">
    <property type="entry name" value="Winged helix-like DNA-binding domain superfamily/Winged helix DNA-binding domain"/>
    <property type="match status" value="1"/>
</dbReference>